<keyword evidence="3" id="KW-1185">Reference proteome</keyword>
<dbReference type="KEGG" id="senf:GJR95_20765"/>
<dbReference type="RefSeq" id="WP_162387699.1">
    <property type="nucleotide sequence ID" value="NZ_CP045997.1"/>
</dbReference>
<proteinExistence type="predicted"/>
<feature type="compositionally biased region" description="Polar residues" evidence="1">
    <location>
        <begin position="19"/>
        <end position="39"/>
    </location>
</feature>
<dbReference type="EMBL" id="CP045997">
    <property type="protein sequence ID" value="QHV97288.1"/>
    <property type="molecule type" value="Genomic_DNA"/>
</dbReference>
<protein>
    <submittedName>
        <fullName evidence="2">Uncharacterized protein</fullName>
    </submittedName>
</protein>
<name>A0A6P1VYA5_9BACT</name>
<gene>
    <name evidence="2" type="ORF">GJR95_20765</name>
</gene>
<dbReference type="AlphaFoldDB" id="A0A6P1VYA5"/>
<sequence>MKPRRKKIDIDLLKKQSEQSRNGQPLTPGNGFPQTTRSYGNYDVTVQSVGKRVTGKGTTVRLVDENGRGIQLRIKRRRGT</sequence>
<feature type="region of interest" description="Disordered" evidence="1">
    <location>
        <begin position="1"/>
        <end position="39"/>
    </location>
</feature>
<evidence type="ECO:0000313" key="2">
    <source>
        <dbReference type="EMBL" id="QHV97288.1"/>
    </source>
</evidence>
<accession>A0A6P1VYA5</accession>
<reference evidence="2 3" key="1">
    <citation type="submission" date="2019-11" db="EMBL/GenBank/DDBJ databases">
        <title>Spirosoma endbachense sp. nov., isolated from a natural salt meadow.</title>
        <authorList>
            <person name="Rojas J."/>
            <person name="Ambika Manirajan B."/>
            <person name="Ratering S."/>
            <person name="Suarez C."/>
            <person name="Geissler-Plaum R."/>
            <person name="Schnell S."/>
        </authorList>
    </citation>
    <scope>NUCLEOTIDE SEQUENCE [LARGE SCALE GENOMIC DNA]</scope>
    <source>
        <strain evidence="2 3">I-24</strain>
    </source>
</reference>
<dbReference type="Proteomes" id="UP000464577">
    <property type="component" value="Chromosome"/>
</dbReference>
<evidence type="ECO:0000256" key="1">
    <source>
        <dbReference type="SAM" id="MobiDB-lite"/>
    </source>
</evidence>
<evidence type="ECO:0000313" key="3">
    <source>
        <dbReference type="Proteomes" id="UP000464577"/>
    </source>
</evidence>
<organism evidence="2 3">
    <name type="scientific">Spirosoma endbachense</name>
    <dbReference type="NCBI Taxonomy" id="2666025"/>
    <lineage>
        <taxon>Bacteria</taxon>
        <taxon>Pseudomonadati</taxon>
        <taxon>Bacteroidota</taxon>
        <taxon>Cytophagia</taxon>
        <taxon>Cytophagales</taxon>
        <taxon>Cytophagaceae</taxon>
        <taxon>Spirosoma</taxon>
    </lineage>
</organism>
<feature type="compositionally biased region" description="Basic and acidic residues" evidence="1">
    <location>
        <begin position="8"/>
        <end position="18"/>
    </location>
</feature>